<dbReference type="Pfam" id="PF08492">
    <property type="entry name" value="SRP72"/>
    <property type="match status" value="1"/>
</dbReference>
<evidence type="ECO:0000256" key="5">
    <source>
        <dbReference type="ARBA" id="ARBA00022490"/>
    </source>
</evidence>
<feature type="region of interest" description="Disordered" evidence="11">
    <location>
        <begin position="572"/>
        <end position="614"/>
    </location>
</feature>
<dbReference type="GO" id="GO:0005783">
    <property type="term" value="C:endoplasmic reticulum"/>
    <property type="evidence" value="ECO:0007669"/>
    <property type="project" value="UniProtKB-SubCell"/>
</dbReference>
<keyword evidence="6" id="KW-0256">Endoplasmic reticulum</keyword>
<proteinExistence type="inferred from homology"/>
<keyword evidence="10" id="KW-0802">TPR repeat</keyword>
<dbReference type="InterPro" id="IPR019734">
    <property type="entry name" value="TPR_rpt"/>
</dbReference>
<dbReference type="PIRSF" id="PIRSF038922">
    <property type="entry name" value="SRP72"/>
    <property type="match status" value="1"/>
</dbReference>
<feature type="domain" description="Signal recognition particle SRP72 subunit RNA-binding" evidence="12">
    <location>
        <begin position="529"/>
        <end position="572"/>
    </location>
</feature>
<evidence type="ECO:0000256" key="4">
    <source>
        <dbReference type="ARBA" id="ARBA00018350"/>
    </source>
</evidence>
<evidence type="ECO:0000256" key="10">
    <source>
        <dbReference type="PROSITE-ProRule" id="PRU00339"/>
    </source>
</evidence>
<organism evidence="13 14">
    <name type="scientific">Brettanomyces naardenensis</name>
    <name type="common">Yeast</name>
    <dbReference type="NCBI Taxonomy" id="13370"/>
    <lineage>
        <taxon>Eukaryota</taxon>
        <taxon>Fungi</taxon>
        <taxon>Dikarya</taxon>
        <taxon>Ascomycota</taxon>
        <taxon>Saccharomycotina</taxon>
        <taxon>Pichiomycetes</taxon>
        <taxon>Pichiales</taxon>
        <taxon>Pichiaceae</taxon>
        <taxon>Brettanomyces</taxon>
    </lineage>
</organism>
<keyword evidence="5 9" id="KW-0963">Cytoplasm</keyword>
<dbReference type="InParanoid" id="A0A448YN02"/>
<evidence type="ECO:0000313" key="13">
    <source>
        <dbReference type="EMBL" id="VEU22290.1"/>
    </source>
</evidence>
<dbReference type="GO" id="GO:0043022">
    <property type="term" value="F:ribosome binding"/>
    <property type="evidence" value="ECO:0007669"/>
    <property type="project" value="TreeGrafter"/>
</dbReference>
<dbReference type="GO" id="GO:0008312">
    <property type="term" value="F:7S RNA binding"/>
    <property type="evidence" value="ECO:0007669"/>
    <property type="project" value="InterPro"/>
</dbReference>
<evidence type="ECO:0000256" key="9">
    <source>
        <dbReference type="PIRNR" id="PIRNR038922"/>
    </source>
</evidence>
<evidence type="ECO:0000259" key="12">
    <source>
        <dbReference type="Pfam" id="PF08492"/>
    </source>
</evidence>
<evidence type="ECO:0000256" key="11">
    <source>
        <dbReference type="SAM" id="MobiDB-lite"/>
    </source>
</evidence>
<dbReference type="OrthoDB" id="5421607at2759"/>
<dbReference type="FunCoup" id="A0A448YN02">
    <property type="interactions" value="956"/>
</dbReference>
<dbReference type="Pfam" id="PF17004">
    <property type="entry name" value="SRP_TPR_like"/>
    <property type="match status" value="1"/>
</dbReference>
<evidence type="ECO:0000256" key="8">
    <source>
        <dbReference type="ARBA" id="ARBA00023274"/>
    </source>
</evidence>
<dbReference type="PROSITE" id="PS50005">
    <property type="entry name" value="TPR"/>
    <property type="match status" value="1"/>
</dbReference>
<dbReference type="Gene3D" id="1.25.40.10">
    <property type="entry name" value="Tetratricopeptide repeat domain"/>
    <property type="match status" value="2"/>
</dbReference>
<feature type="compositionally biased region" description="Acidic residues" evidence="11">
    <location>
        <begin position="588"/>
        <end position="597"/>
    </location>
</feature>
<dbReference type="STRING" id="13370.A0A448YN02"/>
<keyword evidence="14" id="KW-1185">Reference proteome</keyword>
<comment type="subcellular location">
    <subcellularLocation>
        <location evidence="2 9">Cytoplasm</location>
    </subcellularLocation>
    <subcellularLocation>
        <location evidence="1">Endoplasmic reticulum</location>
    </subcellularLocation>
</comment>
<accession>A0A448YN02</accession>
<evidence type="ECO:0000256" key="6">
    <source>
        <dbReference type="ARBA" id="ARBA00022824"/>
    </source>
</evidence>
<keyword evidence="8 9" id="KW-0687">Ribonucleoprotein</keyword>
<dbReference type="InterPro" id="IPR013699">
    <property type="entry name" value="Signal_recog_part_SRP72_RNA-bd"/>
</dbReference>
<evidence type="ECO:0000313" key="14">
    <source>
        <dbReference type="Proteomes" id="UP000290900"/>
    </source>
</evidence>
<sequence length="614" mass="68576">MKVFSESDSHRQVYHIGRDVLKRDPTNVQALKQCLVALINMDNYEAAVKLIDSHKDLLGSDDASDKLLLLEKAYIYYKIGNDGKLEELIPLGKTVRGFQHVLAQHYYRVGRSGEALEIYQKLLTRPQGEEADLSVNERAVLSQIKYEDPSVSVPLKSTANAGSYDQISNEGLIKLRERNYDEALGLFEKALQIAKQNLREYDSESKFAELAPIQVQIAYVKQLLGDTDEAESVLAGFQVSEVKDQVLKLLITNNLVSLRDISSANPALVYRELGFPSSLHNTLDRLTIPQTKALQRNELLLAQRSGKDITLVAQKHALQFPGSAMGLALSTLAKTGIELSDLSFENNDKKLFRYSMRHPEDLPFALLACQVSVAYGNLQNAAMLLENVISTDGEVLVDKPAVAPLLFYIYEKLDKKKSIVQLLDQLYDGLLMKEISNIEQFRLLKFTAFQLLSIDAEKSKELFVKIDLTEGNNNAHERSPLVEAILGGEASSLKSVESLVSDVDVESLILQGLEPLTGSGVRSTTSKVASNKVVINNKGHRGRTKPKRLPKNLSKTIDEERWLPLKDRSYYRSKKSKHNKTQGGVADETLDISEVPEEVAKPKKKSKKKKGKRN</sequence>
<dbReference type="GO" id="GO:0006614">
    <property type="term" value="P:SRP-dependent cotranslational protein targeting to membrane"/>
    <property type="evidence" value="ECO:0007669"/>
    <property type="project" value="UniProtKB-UniRule"/>
</dbReference>
<dbReference type="InterPro" id="IPR011990">
    <property type="entry name" value="TPR-like_helical_dom_sf"/>
</dbReference>
<feature type="repeat" description="TPR" evidence="10">
    <location>
        <begin position="164"/>
        <end position="197"/>
    </location>
</feature>
<name>A0A448YN02_BRENA</name>
<protein>
    <recommendedName>
        <fullName evidence="4 9">Signal recognition particle subunit SRP72</fullName>
    </recommendedName>
</protein>
<comment type="function">
    <text evidence="9">Component of the signal recognition particle (SRP) complex, a ribonucleoprotein complex that mediates the cotranslational targeting of secretory and membrane proteins to the endoplasmic reticulum (ER).</text>
</comment>
<evidence type="ECO:0000256" key="3">
    <source>
        <dbReference type="ARBA" id="ARBA00007676"/>
    </source>
</evidence>
<keyword evidence="7 9" id="KW-0733">Signal recognition particle</keyword>
<dbReference type="EMBL" id="CAACVR010000023">
    <property type="protein sequence ID" value="VEU22290.1"/>
    <property type="molecule type" value="Genomic_DNA"/>
</dbReference>
<dbReference type="AlphaFoldDB" id="A0A448YN02"/>
<dbReference type="PANTHER" id="PTHR14094:SF9">
    <property type="entry name" value="SIGNAL RECOGNITION PARTICLE SUBUNIT SRP72"/>
    <property type="match status" value="1"/>
</dbReference>
<evidence type="ECO:0000256" key="1">
    <source>
        <dbReference type="ARBA" id="ARBA00004240"/>
    </source>
</evidence>
<dbReference type="GO" id="GO:0005786">
    <property type="term" value="C:signal recognition particle, endoplasmic reticulum targeting"/>
    <property type="evidence" value="ECO:0007669"/>
    <property type="project" value="UniProtKB-UniRule"/>
</dbReference>
<dbReference type="PANTHER" id="PTHR14094">
    <property type="entry name" value="SIGNAL RECOGNITION PARTICLE 72"/>
    <property type="match status" value="1"/>
</dbReference>
<reference evidence="13 14" key="1">
    <citation type="submission" date="2018-12" db="EMBL/GenBank/DDBJ databases">
        <authorList>
            <person name="Tiukova I."/>
            <person name="Dainat J."/>
        </authorList>
    </citation>
    <scope>NUCLEOTIDE SEQUENCE [LARGE SCALE GENOMIC DNA]</scope>
</reference>
<dbReference type="InterPro" id="IPR026270">
    <property type="entry name" value="SRP72"/>
</dbReference>
<feature type="compositionally biased region" description="Basic residues" evidence="11">
    <location>
        <begin position="602"/>
        <end position="614"/>
    </location>
</feature>
<dbReference type="Proteomes" id="UP000290900">
    <property type="component" value="Unassembled WGS sequence"/>
</dbReference>
<gene>
    <name evidence="13" type="ORF">BRENAR_LOCUS3021</name>
</gene>
<evidence type="ECO:0000256" key="7">
    <source>
        <dbReference type="ARBA" id="ARBA00023135"/>
    </source>
</evidence>
<evidence type="ECO:0000256" key="2">
    <source>
        <dbReference type="ARBA" id="ARBA00004496"/>
    </source>
</evidence>
<dbReference type="SUPFAM" id="SSF48452">
    <property type="entry name" value="TPR-like"/>
    <property type="match status" value="1"/>
</dbReference>
<comment type="similarity">
    <text evidence="3 9">Belongs to the SRP72 family.</text>
</comment>
<dbReference type="InterPro" id="IPR031545">
    <property type="entry name" value="SRP72_TPR-like"/>
</dbReference>